<feature type="compositionally biased region" description="Polar residues" evidence="1">
    <location>
        <begin position="96"/>
        <end position="118"/>
    </location>
</feature>
<keyword evidence="3" id="KW-1185">Reference proteome</keyword>
<feature type="region of interest" description="Disordered" evidence="1">
    <location>
        <begin position="1"/>
        <end position="22"/>
    </location>
</feature>
<comment type="caution">
    <text evidence="2">The sequence shown here is derived from an EMBL/GenBank/DDBJ whole genome shotgun (WGS) entry which is preliminary data.</text>
</comment>
<feature type="compositionally biased region" description="Polar residues" evidence="1">
    <location>
        <begin position="145"/>
        <end position="164"/>
    </location>
</feature>
<accession>A0A178ZF77</accession>
<dbReference type="AlphaFoldDB" id="A0A178ZF77"/>
<dbReference type="Proteomes" id="UP000078343">
    <property type="component" value="Unassembled WGS sequence"/>
</dbReference>
<feature type="compositionally biased region" description="Acidic residues" evidence="1">
    <location>
        <begin position="169"/>
        <end position="180"/>
    </location>
</feature>
<name>A0A178ZF77_9EURO</name>
<proteinExistence type="predicted"/>
<feature type="compositionally biased region" description="Polar residues" evidence="1">
    <location>
        <begin position="39"/>
        <end position="60"/>
    </location>
</feature>
<dbReference type="PANTHER" id="PTHR42084:SF1">
    <property type="entry name" value="SERINE_THREONINE-PROTEIN KINASE PPK6"/>
    <property type="match status" value="1"/>
</dbReference>
<feature type="region of interest" description="Disordered" evidence="1">
    <location>
        <begin position="39"/>
        <end position="68"/>
    </location>
</feature>
<feature type="region of interest" description="Disordered" evidence="1">
    <location>
        <begin position="82"/>
        <end position="228"/>
    </location>
</feature>
<dbReference type="EMBL" id="LVYI01000006">
    <property type="protein sequence ID" value="OAP58136.1"/>
    <property type="molecule type" value="Genomic_DNA"/>
</dbReference>
<evidence type="ECO:0000256" key="1">
    <source>
        <dbReference type="SAM" id="MobiDB-lite"/>
    </source>
</evidence>
<dbReference type="PANTHER" id="PTHR42084">
    <property type="entry name" value="YALI0E26631P"/>
    <property type="match status" value="1"/>
</dbReference>
<dbReference type="STRING" id="1367422.A0A178ZF77"/>
<gene>
    <name evidence="2" type="ORF">AYL99_07226</name>
</gene>
<evidence type="ECO:0000313" key="2">
    <source>
        <dbReference type="EMBL" id="OAP58136.1"/>
    </source>
</evidence>
<dbReference type="RefSeq" id="XP_018691503.1">
    <property type="nucleotide sequence ID" value="XM_018838735.1"/>
</dbReference>
<reference evidence="2 3" key="1">
    <citation type="submission" date="2016-04" db="EMBL/GenBank/DDBJ databases">
        <title>Draft genome of Fonsecaea erecta CBS 125763.</title>
        <authorList>
            <person name="Weiss V.A."/>
            <person name="Vicente V.A."/>
            <person name="Raittz R.T."/>
            <person name="Moreno L.F."/>
            <person name="De Souza E.M."/>
            <person name="Pedrosa F.O."/>
            <person name="Steffens M.B."/>
            <person name="Faoro H."/>
            <person name="Tadra-Sfeir M.Z."/>
            <person name="Najafzadeh M.J."/>
            <person name="Felipe M.S."/>
            <person name="Teixeira M."/>
            <person name="Sun J."/>
            <person name="Xi L."/>
            <person name="Gomes R."/>
            <person name="De Azevedo C.M."/>
            <person name="Salgado C.G."/>
            <person name="Da Silva M.B."/>
            <person name="Nascimento M.F."/>
            <person name="Queiroz-Telles F."/>
            <person name="Attili D.S."/>
            <person name="Gorbushina A."/>
        </authorList>
    </citation>
    <scope>NUCLEOTIDE SEQUENCE [LARGE SCALE GENOMIC DNA]</scope>
    <source>
        <strain evidence="2 3">CBS 125763</strain>
    </source>
</reference>
<protein>
    <submittedName>
        <fullName evidence="2">Uncharacterized protein</fullName>
    </submittedName>
</protein>
<dbReference type="GeneID" id="30011394"/>
<sequence length="437" mass="48066">MSADLYAAFVEEDPPPKPDEKTNIKPYSAISAHGTDVANIQSSTPTTGGVQATQQQNVSSPLWHRDTGGRDVLFDAEQADSGDEFGDFETAGGSANDLNNTIRQDNSLMHQPPMSSEAVSREPLDLDSPDAFGVLNKPMHPEIKASTSPGVRRIQSGSKGTAASVQPPWDDDWGDFEETETQPPPQSIPEVTAQPSDDEWEPVEDNVCGPMQQAHSKEPVPTKSTTAEIAPQPSLDTLASERPSNVPPPSSLLQLLSSVFKFIHQSNADSVVSKSELASKVLVAFRVSSRIVAGRTLRWKRDTVLAQSVRIGQSGKSGGMKLAALNKSETTKEERDTQEMIRDWSSYLHEFNSILAQAEVPPLRMKLSASPSIKRLEQTNRRDPSKQCALCGLKRTERLGDVDIDADDIFGEFWVEHWGHKDCVDFWYSYKNMLGHR</sequence>
<organism evidence="2 3">
    <name type="scientific">Fonsecaea erecta</name>
    <dbReference type="NCBI Taxonomy" id="1367422"/>
    <lineage>
        <taxon>Eukaryota</taxon>
        <taxon>Fungi</taxon>
        <taxon>Dikarya</taxon>
        <taxon>Ascomycota</taxon>
        <taxon>Pezizomycotina</taxon>
        <taxon>Eurotiomycetes</taxon>
        <taxon>Chaetothyriomycetidae</taxon>
        <taxon>Chaetothyriales</taxon>
        <taxon>Herpotrichiellaceae</taxon>
        <taxon>Fonsecaea</taxon>
    </lineage>
</organism>
<dbReference type="OrthoDB" id="5420391at2759"/>
<evidence type="ECO:0000313" key="3">
    <source>
        <dbReference type="Proteomes" id="UP000078343"/>
    </source>
</evidence>